<proteinExistence type="inferred from homology"/>
<dbReference type="PANTHER" id="PTHR23342:SF0">
    <property type="entry name" value="N-ACETYLGLUTAMATE SYNTHASE, MITOCHONDRIAL"/>
    <property type="match status" value="1"/>
</dbReference>
<dbReference type="AlphaFoldDB" id="A0A0C1EGZ4"/>
<dbReference type="NCBIfam" id="TIGR00761">
    <property type="entry name" value="argB"/>
    <property type="match status" value="1"/>
</dbReference>
<protein>
    <recommendedName>
        <fullName evidence="9">Acetylglutamate kinase</fullName>
        <ecNumber evidence="9">2.7.2.8</ecNumber>
    </recommendedName>
    <alternativeName>
        <fullName evidence="9">N-acetyl-L-glutamate 5-phosphotransferase</fullName>
    </alternativeName>
    <alternativeName>
        <fullName evidence="9">NAG kinase</fullName>
        <shortName evidence="9">NAGK</shortName>
    </alternativeName>
</protein>
<dbReference type="EMBL" id="JUFZ01000023">
    <property type="protein sequence ID" value="KIC11454.1"/>
    <property type="molecule type" value="Genomic_DNA"/>
</dbReference>
<keyword evidence="4 9" id="KW-0808">Transferase</keyword>
<keyword evidence="5 9" id="KW-0547">Nucleotide-binding</keyword>
<keyword evidence="3 9" id="KW-0028">Amino-acid biosynthesis</keyword>
<dbReference type="HAMAP" id="MF_00082">
    <property type="entry name" value="ArgB"/>
    <property type="match status" value="1"/>
</dbReference>
<evidence type="ECO:0000256" key="7">
    <source>
        <dbReference type="ARBA" id="ARBA00022840"/>
    </source>
</evidence>
<dbReference type="CDD" id="cd04250">
    <property type="entry name" value="AAK_NAGK-C"/>
    <property type="match status" value="1"/>
</dbReference>
<dbReference type="InterPro" id="IPR041727">
    <property type="entry name" value="NAGK-C"/>
</dbReference>
<evidence type="ECO:0000313" key="12">
    <source>
        <dbReference type="EMBL" id="UNV88340.1"/>
    </source>
</evidence>
<sequence length="296" mass="31144">MSESHPISAADKARILAEALPYIRRFSGSVIVIKYGGNAMTEPALKEGFARDVVLLKLVGIHPVIVHGGGPQINEMLEKIGKKGEFVQGMRVTDGETMDIVEMVLGGHVNKEIVSLINLQGGRAVGVTGRDNHFIKAKKLLVDTPERAGVDIGQVGTVESIDVRLIEGLIERGCIPVVAPIGVGAKGEAFNINADLVAGKLAEELNAEKLLMMTNIAGVMDKEGNLLTNLTPSRIGELIADGTLYGGMLPKISSAVEAASNGVKATHIIDGRLPNALLLEIFTDAGIGSMILGESS</sequence>
<dbReference type="Proteomes" id="UP000031390">
    <property type="component" value="Unassembled WGS sequence"/>
</dbReference>
<dbReference type="UniPathway" id="UPA00068">
    <property type="reaction ID" value="UER00107"/>
</dbReference>
<dbReference type="FunFam" id="3.40.1160.10:FF:000004">
    <property type="entry name" value="Acetylglutamate kinase"/>
    <property type="match status" value="1"/>
</dbReference>
<dbReference type="InterPro" id="IPR036393">
    <property type="entry name" value="AceGlu_kinase-like_sf"/>
</dbReference>
<feature type="binding site" evidence="9">
    <location>
        <begin position="69"/>
        <end position="70"/>
    </location>
    <ligand>
        <name>substrate</name>
    </ligand>
</feature>
<feature type="site" description="Transition state stabilizer" evidence="9">
    <location>
        <position position="34"/>
    </location>
</feature>
<feature type="binding site" evidence="9">
    <location>
        <position position="191"/>
    </location>
    <ligand>
        <name>substrate</name>
    </ligand>
</feature>
<evidence type="ECO:0000256" key="6">
    <source>
        <dbReference type="ARBA" id="ARBA00022777"/>
    </source>
</evidence>
<evidence type="ECO:0000256" key="9">
    <source>
        <dbReference type="HAMAP-Rule" id="MF_00082"/>
    </source>
</evidence>
<evidence type="ECO:0000313" key="11">
    <source>
        <dbReference type="EMBL" id="KIC11454.1"/>
    </source>
</evidence>
<dbReference type="GO" id="GO:0042450">
    <property type="term" value="P:L-arginine biosynthetic process via ornithine"/>
    <property type="evidence" value="ECO:0007669"/>
    <property type="project" value="UniProtKB-UniRule"/>
</dbReference>
<evidence type="ECO:0000313" key="13">
    <source>
        <dbReference type="Proteomes" id="UP000031390"/>
    </source>
</evidence>
<accession>A0A0C1EGZ4</accession>
<comment type="pathway">
    <text evidence="1 9">Amino-acid biosynthesis; L-arginine biosynthesis; N(2)-acetyl-L-ornithine from L-glutamate: step 2/4.</text>
</comment>
<dbReference type="RefSeq" id="WP_039405649.1">
    <property type="nucleotide sequence ID" value="NZ_CP094242.1"/>
</dbReference>
<reference evidence="12 14" key="2">
    <citation type="submission" date="2022-03" db="EMBL/GenBank/DDBJ databases">
        <title>Genome sequencing of Morococcus cerebrosus.</title>
        <authorList>
            <person name="Baek M.-G."/>
            <person name="Yi H."/>
        </authorList>
    </citation>
    <scope>NUCLEOTIDE SEQUENCE [LARGE SCALE GENOMIC DNA]</scope>
    <source>
        <strain evidence="12 14">CIP 81.93</strain>
    </source>
</reference>
<dbReference type="GO" id="GO:0003991">
    <property type="term" value="F:acetylglutamate kinase activity"/>
    <property type="evidence" value="ECO:0007669"/>
    <property type="project" value="UniProtKB-UniRule"/>
</dbReference>
<dbReference type="PATRIC" id="fig|1056807.3.peg.549"/>
<dbReference type="InterPro" id="IPR001048">
    <property type="entry name" value="Asp/Glu/Uridylate_kinase"/>
</dbReference>
<evidence type="ECO:0000313" key="14">
    <source>
        <dbReference type="Proteomes" id="UP000829504"/>
    </source>
</evidence>
<keyword evidence="9" id="KW-0963">Cytoplasm</keyword>
<evidence type="ECO:0000256" key="5">
    <source>
        <dbReference type="ARBA" id="ARBA00022741"/>
    </source>
</evidence>
<evidence type="ECO:0000256" key="1">
    <source>
        <dbReference type="ARBA" id="ARBA00004828"/>
    </source>
</evidence>
<comment type="subcellular location">
    <subcellularLocation>
        <location evidence="9">Cytoplasm</location>
    </subcellularLocation>
</comment>
<dbReference type="Proteomes" id="UP000829504">
    <property type="component" value="Chromosome"/>
</dbReference>
<dbReference type="InterPro" id="IPR037528">
    <property type="entry name" value="ArgB"/>
</dbReference>
<dbReference type="PANTHER" id="PTHR23342">
    <property type="entry name" value="N-ACETYLGLUTAMATE SYNTHASE"/>
    <property type="match status" value="1"/>
</dbReference>
<comment type="function">
    <text evidence="9">Catalyzes the ATP-dependent phosphorylation of N-acetyl-L-glutamate.</text>
</comment>
<feature type="domain" description="Aspartate/glutamate/uridylate kinase" evidence="10">
    <location>
        <begin position="30"/>
        <end position="270"/>
    </location>
</feature>
<evidence type="ECO:0000256" key="4">
    <source>
        <dbReference type="ARBA" id="ARBA00022679"/>
    </source>
</evidence>
<evidence type="ECO:0000256" key="3">
    <source>
        <dbReference type="ARBA" id="ARBA00022605"/>
    </source>
</evidence>
<organism evidence="11 13">
    <name type="scientific">Morococcus cerebrosus</name>
    <dbReference type="NCBI Taxonomy" id="1056807"/>
    <lineage>
        <taxon>Bacteria</taxon>
        <taxon>Pseudomonadati</taxon>
        <taxon>Pseudomonadota</taxon>
        <taxon>Betaproteobacteria</taxon>
        <taxon>Neisseriales</taxon>
        <taxon>Neisseriaceae</taxon>
        <taxon>Morococcus</taxon>
    </lineage>
</organism>
<comment type="catalytic activity">
    <reaction evidence="8 9">
        <text>N-acetyl-L-glutamate + ATP = N-acetyl-L-glutamyl 5-phosphate + ADP</text>
        <dbReference type="Rhea" id="RHEA:14629"/>
        <dbReference type="ChEBI" id="CHEBI:30616"/>
        <dbReference type="ChEBI" id="CHEBI:44337"/>
        <dbReference type="ChEBI" id="CHEBI:57936"/>
        <dbReference type="ChEBI" id="CHEBI:456216"/>
        <dbReference type="EC" id="2.7.2.8"/>
    </reaction>
</comment>
<keyword evidence="6 9" id="KW-0418">Kinase</keyword>
<name>A0A0C1EGZ4_9NEIS</name>
<dbReference type="SUPFAM" id="SSF53633">
    <property type="entry name" value="Carbamate kinase-like"/>
    <property type="match status" value="1"/>
</dbReference>
<evidence type="ECO:0000259" key="10">
    <source>
        <dbReference type="Pfam" id="PF00696"/>
    </source>
</evidence>
<dbReference type="EC" id="2.7.2.8" evidence="9"/>
<dbReference type="Gene3D" id="3.40.1160.10">
    <property type="entry name" value="Acetylglutamate kinase-like"/>
    <property type="match status" value="1"/>
</dbReference>
<gene>
    <name evidence="9 12" type="primary">argB</name>
    <name evidence="11" type="ORF">MCC93_05680</name>
    <name evidence="12" type="ORF">MON37_05330</name>
</gene>
<dbReference type="GO" id="GO:0005737">
    <property type="term" value="C:cytoplasm"/>
    <property type="evidence" value="ECO:0007669"/>
    <property type="project" value="UniProtKB-SubCell"/>
</dbReference>
<keyword evidence="2 9" id="KW-0055">Arginine biosynthesis</keyword>
<feature type="site" description="Transition state stabilizer" evidence="9">
    <location>
        <position position="251"/>
    </location>
</feature>
<reference evidence="11 13" key="1">
    <citation type="submission" date="2014-12" db="EMBL/GenBank/DDBJ databases">
        <title>Genome sequence of Morococcus cerebrosus.</title>
        <authorList>
            <person name="Shin S.-K."/>
            <person name="Yi H."/>
        </authorList>
    </citation>
    <scope>NUCLEOTIDE SEQUENCE [LARGE SCALE GENOMIC DNA]</scope>
    <source>
        <strain evidence="11 13">CIP 81.93</strain>
    </source>
</reference>
<evidence type="ECO:0000256" key="8">
    <source>
        <dbReference type="ARBA" id="ARBA00048141"/>
    </source>
</evidence>
<keyword evidence="14" id="KW-1185">Reference proteome</keyword>
<dbReference type="PRINTS" id="PR01469">
    <property type="entry name" value="CARBMTKINASE"/>
</dbReference>
<dbReference type="InterPro" id="IPR004662">
    <property type="entry name" value="AcgluKinase_fam"/>
</dbReference>
<comment type="similarity">
    <text evidence="9">Belongs to the acetylglutamate kinase family. ArgB subfamily.</text>
</comment>
<evidence type="ECO:0000256" key="2">
    <source>
        <dbReference type="ARBA" id="ARBA00022571"/>
    </source>
</evidence>
<feature type="binding site" evidence="9">
    <location>
        <position position="91"/>
    </location>
    <ligand>
        <name>substrate</name>
    </ligand>
</feature>
<dbReference type="Pfam" id="PF00696">
    <property type="entry name" value="AA_kinase"/>
    <property type="match status" value="1"/>
</dbReference>
<dbReference type="GO" id="GO:0005524">
    <property type="term" value="F:ATP binding"/>
    <property type="evidence" value="ECO:0007669"/>
    <property type="project" value="UniProtKB-UniRule"/>
</dbReference>
<dbReference type="PIRSF" id="PIRSF000728">
    <property type="entry name" value="NAGK"/>
    <property type="match status" value="1"/>
</dbReference>
<dbReference type="EMBL" id="CP094242">
    <property type="protein sequence ID" value="UNV88340.1"/>
    <property type="molecule type" value="Genomic_DNA"/>
</dbReference>
<keyword evidence="7 9" id="KW-0067">ATP-binding</keyword>